<evidence type="ECO:0000256" key="6">
    <source>
        <dbReference type="ARBA" id="ARBA00023136"/>
    </source>
</evidence>
<dbReference type="Proteomes" id="UP000799640">
    <property type="component" value="Unassembled WGS sequence"/>
</dbReference>
<dbReference type="SUPFAM" id="SSF81338">
    <property type="entry name" value="Aquaporin-like"/>
    <property type="match status" value="1"/>
</dbReference>
<evidence type="ECO:0000313" key="11">
    <source>
        <dbReference type="Proteomes" id="UP000799640"/>
    </source>
</evidence>
<keyword evidence="11" id="KW-1185">Reference proteome</keyword>
<dbReference type="Pfam" id="PF00230">
    <property type="entry name" value="MIP"/>
    <property type="match status" value="1"/>
</dbReference>
<dbReference type="GO" id="GO:0015250">
    <property type="term" value="F:water channel activity"/>
    <property type="evidence" value="ECO:0007669"/>
    <property type="project" value="TreeGrafter"/>
</dbReference>
<evidence type="ECO:0000256" key="7">
    <source>
        <dbReference type="ARBA" id="ARBA00034651"/>
    </source>
</evidence>
<keyword evidence="4" id="KW-0677">Repeat</keyword>
<dbReference type="InterPro" id="IPR034294">
    <property type="entry name" value="Aquaporin_transptr"/>
</dbReference>
<feature type="transmembrane region" description="Helical" evidence="9">
    <location>
        <begin position="59"/>
        <end position="79"/>
    </location>
</feature>
<evidence type="ECO:0000256" key="8">
    <source>
        <dbReference type="RuleBase" id="RU000477"/>
    </source>
</evidence>
<dbReference type="InterPro" id="IPR023271">
    <property type="entry name" value="Aquaporin-like"/>
</dbReference>
<evidence type="ECO:0000313" key="10">
    <source>
        <dbReference type="EMBL" id="KAF2405498.1"/>
    </source>
</evidence>
<keyword evidence="3 8" id="KW-0812">Transmembrane</keyword>
<dbReference type="PANTHER" id="PTHR19139">
    <property type="entry name" value="AQUAPORIN TRANSPORTER"/>
    <property type="match status" value="1"/>
</dbReference>
<feature type="transmembrane region" description="Helical" evidence="9">
    <location>
        <begin position="105"/>
        <end position="127"/>
    </location>
</feature>
<proteinExistence type="inferred from homology"/>
<feature type="transmembrane region" description="Helical" evidence="9">
    <location>
        <begin position="147"/>
        <end position="165"/>
    </location>
</feature>
<accession>A0A6G1IB23</accession>
<dbReference type="PANTHER" id="PTHR19139:SF283">
    <property type="entry name" value="AQUAPORIN"/>
    <property type="match status" value="1"/>
</dbReference>
<evidence type="ECO:0000256" key="3">
    <source>
        <dbReference type="ARBA" id="ARBA00022692"/>
    </source>
</evidence>
<comment type="subcellular location">
    <subcellularLocation>
        <location evidence="1">Membrane</location>
        <topology evidence="1">Multi-pass membrane protein</topology>
    </subcellularLocation>
</comment>
<evidence type="ECO:0000256" key="1">
    <source>
        <dbReference type="ARBA" id="ARBA00004141"/>
    </source>
</evidence>
<dbReference type="AlphaFoldDB" id="A0A6G1IB23"/>
<protein>
    <submittedName>
        <fullName evidence="10">Aquaporin-like protein</fullName>
    </submittedName>
</protein>
<dbReference type="PRINTS" id="PR00783">
    <property type="entry name" value="MINTRINSICP"/>
</dbReference>
<evidence type="ECO:0000256" key="5">
    <source>
        <dbReference type="ARBA" id="ARBA00022989"/>
    </source>
</evidence>
<evidence type="ECO:0000256" key="4">
    <source>
        <dbReference type="ARBA" id="ARBA00022737"/>
    </source>
</evidence>
<keyword evidence="6 9" id="KW-0472">Membrane</keyword>
<keyword evidence="5 9" id="KW-1133">Transmembrane helix</keyword>
<feature type="transmembrane region" description="Helical" evidence="9">
    <location>
        <begin position="172"/>
        <end position="192"/>
    </location>
</feature>
<dbReference type="InterPro" id="IPR000425">
    <property type="entry name" value="MIP"/>
</dbReference>
<dbReference type="GO" id="GO:0005886">
    <property type="term" value="C:plasma membrane"/>
    <property type="evidence" value="ECO:0007669"/>
    <property type="project" value="TreeGrafter"/>
</dbReference>
<feature type="transmembrane region" description="Helical" evidence="9">
    <location>
        <begin position="217"/>
        <end position="237"/>
    </location>
</feature>
<keyword evidence="8" id="KW-0813">Transport</keyword>
<sequence>MPWKGRGAKGHMITTLSELFGTTLFLFCAFAGIQAAGSSSGLAFSSIAAGPGPDAGLQALVYISLSFGLSLMVNAWIFCRTSGAYFNPAVTLALLLSGDIGSVRAACLFVAQIAGSIAASELALGLFPANIDVRTVLNNKISIVRGLFIEAILSAELVFTVLVLAKEKTRAYLAPAGVGAALFVGELVGVHWTGGSLNPARSFGPCVVTNMWDRTHWVYWAGPTLGCMLAVTFHRFIKALEN</sequence>
<gene>
    <name evidence="10" type="ORF">EJ06DRAFT_526015</name>
</gene>
<organism evidence="10 11">
    <name type="scientific">Trichodelitschia bisporula</name>
    <dbReference type="NCBI Taxonomy" id="703511"/>
    <lineage>
        <taxon>Eukaryota</taxon>
        <taxon>Fungi</taxon>
        <taxon>Dikarya</taxon>
        <taxon>Ascomycota</taxon>
        <taxon>Pezizomycotina</taxon>
        <taxon>Dothideomycetes</taxon>
        <taxon>Dothideomycetes incertae sedis</taxon>
        <taxon>Phaeotrichales</taxon>
        <taxon>Phaeotrichaceae</taxon>
        <taxon>Trichodelitschia</taxon>
    </lineage>
</organism>
<evidence type="ECO:0000256" key="2">
    <source>
        <dbReference type="ARBA" id="ARBA00006175"/>
    </source>
</evidence>
<comment type="similarity">
    <text evidence="2 8">Belongs to the MIP/aquaporin (TC 1.A.8) family.</text>
</comment>
<reference evidence="10" key="1">
    <citation type="journal article" date="2020" name="Stud. Mycol.">
        <title>101 Dothideomycetes genomes: a test case for predicting lifestyles and emergence of pathogens.</title>
        <authorList>
            <person name="Haridas S."/>
            <person name="Albert R."/>
            <person name="Binder M."/>
            <person name="Bloem J."/>
            <person name="Labutti K."/>
            <person name="Salamov A."/>
            <person name="Andreopoulos B."/>
            <person name="Baker S."/>
            <person name="Barry K."/>
            <person name="Bills G."/>
            <person name="Bluhm B."/>
            <person name="Cannon C."/>
            <person name="Castanera R."/>
            <person name="Culley D."/>
            <person name="Daum C."/>
            <person name="Ezra D."/>
            <person name="Gonzalez J."/>
            <person name="Henrissat B."/>
            <person name="Kuo A."/>
            <person name="Liang C."/>
            <person name="Lipzen A."/>
            <person name="Lutzoni F."/>
            <person name="Magnuson J."/>
            <person name="Mondo S."/>
            <person name="Nolan M."/>
            <person name="Ohm R."/>
            <person name="Pangilinan J."/>
            <person name="Park H.-J."/>
            <person name="Ramirez L."/>
            <person name="Alfaro M."/>
            <person name="Sun H."/>
            <person name="Tritt A."/>
            <person name="Yoshinaga Y."/>
            <person name="Zwiers L.-H."/>
            <person name="Turgeon B."/>
            <person name="Goodwin S."/>
            <person name="Spatafora J."/>
            <person name="Crous P."/>
            <person name="Grigoriev I."/>
        </authorList>
    </citation>
    <scope>NUCLEOTIDE SEQUENCE</scope>
    <source>
        <strain evidence="10">CBS 262.69</strain>
    </source>
</reference>
<comment type="catalytic activity">
    <reaction evidence="7">
        <text>H2O(in) = H2O(out)</text>
        <dbReference type="Rhea" id="RHEA:29667"/>
        <dbReference type="ChEBI" id="CHEBI:15377"/>
    </reaction>
</comment>
<evidence type="ECO:0000256" key="9">
    <source>
        <dbReference type="SAM" id="Phobius"/>
    </source>
</evidence>
<dbReference type="OrthoDB" id="3222at2759"/>
<dbReference type="Gene3D" id="1.20.1080.10">
    <property type="entry name" value="Glycerol uptake facilitator protein"/>
    <property type="match status" value="1"/>
</dbReference>
<name>A0A6G1IB23_9PEZI</name>
<dbReference type="EMBL" id="ML996687">
    <property type="protein sequence ID" value="KAF2405498.1"/>
    <property type="molecule type" value="Genomic_DNA"/>
</dbReference>